<keyword evidence="1" id="KW-0732">Signal</keyword>
<accession>A0ABT2AHB8</accession>
<feature type="signal peptide" evidence="1">
    <location>
        <begin position="1"/>
        <end position="27"/>
    </location>
</feature>
<sequence length="282" mass="28863">MKALFSKKVLASAIAAMSMFAGANAHADVFNQFVVKPAGPTINAPFTADRITGGYAEIATFTPTSATGGTFQVSLRWVAGQFINNSGSDDPDELPTLTTGLGFDYGLYALYTASGTFTTGANGRASFSFSEGTGNLAVYLDDNVDTTFAAPATGATAYARANAGDDILLATGNPLAGEGNLDPTLSTCSGGSGSGINCGSFGSTTSFELTAAGMNFFIDPTPFYNLSFQSGQLNRFTPTGTQSINGSLDVVFANEVPEPASVGLLGLGLLGLGAARRRKQAK</sequence>
<dbReference type="InterPro" id="IPR022472">
    <property type="entry name" value="VPLPA-CTERM"/>
</dbReference>
<evidence type="ECO:0000313" key="4">
    <source>
        <dbReference type="Proteomes" id="UP001206572"/>
    </source>
</evidence>
<name>A0ABT2AHB8_9BURK</name>
<reference evidence="3 4" key="1">
    <citation type="submission" date="2022-08" db="EMBL/GenBank/DDBJ databases">
        <title>Reclassification of Massilia species as members of the genera Telluria, Duganella, Pseudoduganella, Mokoshia gen. nov. and Zemynaea gen. nov. using orthogonal and non-orthogonal genome-based approaches.</title>
        <authorList>
            <person name="Bowman J.P."/>
        </authorList>
    </citation>
    <scope>NUCLEOTIDE SEQUENCE [LARGE SCALE GENOMIC DNA]</scope>
    <source>
        <strain evidence="3 4">JCM 31661</strain>
    </source>
</reference>
<gene>
    <name evidence="3" type="primary">pepA</name>
    <name evidence="3" type="ORF">NX780_04480</name>
</gene>
<dbReference type="EMBL" id="JANUHA010000002">
    <property type="protein sequence ID" value="MCS0595596.1"/>
    <property type="molecule type" value="Genomic_DNA"/>
</dbReference>
<keyword evidence="4" id="KW-1185">Reference proteome</keyword>
<dbReference type="RefSeq" id="WP_258826647.1">
    <property type="nucleotide sequence ID" value="NZ_JANUHA010000002.1"/>
</dbReference>
<protein>
    <submittedName>
        <fullName evidence="3">Flocculation-associated PEP-CTERM protein PepA</fullName>
    </submittedName>
</protein>
<comment type="caution">
    <text evidence="3">The sequence shown here is derived from an EMBL/GenBank/DDBJ whole genome shotgun (WGS) entry which is preliminary data.</text>
</comment>
<dbReference type="NCBIfam" id="TIGR03370">
    <property type="entry name" value="VPLPA-CTERM"/>
    <property type="match status" value="1"/>
</dbReference>
<feature type="domain" description="Ice-binding protein C-terminal" evidence="2">
    <location>
        <begin position="256"/>
        <end position="278"/>
    </location>
</feature>
<evidence type="ECO:0000313" key="3">
    <source>
        <dbReference type="EMBL" id="MCS0595596.1"/>
    </source>
</evidence>
<feature type="chain" id="PRO_5045091931" evidence="1">
    <location>
        <begin position="28"/>
        <end position="282"/>
    </location>
</feature>
<dbReference type="InterPro" id="IPR013424">
    <property type="entry name" value="Ice-binding_C"/>
</dbReference>
<organism evidence="3 4">
    <name type="scientific">Massilia agri</name>
    <dbReference type="NCBI Taxonomy" id="1886785"/>
    <lineage>
        <taxon>Bacteria</taxon>
        <taxon>Pseudomonadati</taxon>
        <taxon>Pseudomonadota</taxon>
        <taxon>Betaproteobacteria</taxon>
        <taxon>Burkholderiales</taxon>
        <taxon>Oxalobacteraceae</taxon>
        <taxon>Telluria group</taxon>
        <taxon>Massilia</taxon>
    </lineage>
</organism>
<dbReference type="Proteomes" id="UP001206572">
    <property type="component" value="Unassembled WGS sequence"/>
</dbReference>
<proteinExistence type="predicted"/>
<evidence type="ECO:0000256" key="1">
    <source>
        <dbReference type="SAM" id="SignalP"/>
    </source>
</evidence>
<dbReference type="NCBIfam" id="NF033554">
    <property type="entry name" value="floc_PepA"/>
    <property type="match status" value="1"/>
</dbReference>
<evidence type="ECO:0000259" key="2">
    <source>
        <dbReference type="Pfam" id="PF07589"/>
    </source>
</evidence>
<dbReference type="NCBIfam" id="TIGR02595">
    <property type="entry name" value="PEP_CTERM"/>
    <property type="match status" value="1"/>
</dbReference>
<dbReference type="Pfam" id="PF07589">
    <property type="entry name" value="PEP-CTERM"/>
    <property type="match status" value="1"/>
</dbReference>